<protein>
    <submittedName>
        <fullName evidence="1">Uncharacterized protein</fullName>
    </submittedName>
</protein>
<name>E6PIN2_9ZZZZ</name>
<comment type="caution">
    <text evidence="1">The sequence shown here is derived from an EMBL/GenBank/DDBJ whole genome shotgun (WGS) entry which is preliminary data.</text>
</comment>
<sequence length="68" mass="6909">MKKLLVLALLFVGIALNGAALSAAPLGTIHGRIVASRADRNLAGAIVKARLRGSAAAEVVNTFEATVV</sequence>
<organism evidence="1">
    <name type="scientific">mine drainage metagenome</name>
    <dbReference type="NCBI Taxonomy" id="410659"/>
    <lineage>
        <taxon>unclassified sequences</taxon>
        <taxon>metagenomes</taxon>
        <taxon>ecological metagenomes</taxon>
    </lineage>
</organism>
<proteinExistence type="predicted"/>
<dbReference type="EMBL" id="CABL01000019">
    <property type="protein sequence ID" value="CBH76322.1"/>
    <property type="molecule type" value="Genomic_DNA"/>
</dbReference>
<evidence type="ECO:0000313" key="1">
    <source>
        <dbReference type="EMBL" id="CBH76322.1"/>
    </source>
</evidence>
<accession>E6PIN2</accession>
<gene>
    <name evidence="1" type="ORF">CARN1_0802</name>
</gene>
<dbReference type="AlphaFoldDB" id="E6PIN2"/>
<reference evidence="1" key="1">
    <citation type="submission" date="2009-10" db="EMBL/GenBank/DDBJ databases">
        <title>Diversity of trophic interactions inside an arsenic-rich microbial ecosystem.</title>
        <authorList>
            <person name="Bertin P.N."/>
            <person name="Heinrich-Salmeron A."/>
            <person name="Pelletier E."/>
            <person name="Goulhen-Chollet F."/>
            <person name="Arsene-Ploetze F."/>
            <person name="Gallien S."/>
            <person name="Calteau A."/>
            <person name="Vallenet D."/>
            <person name="Casiot C."/>
            <person name="Chane-Woon-Ming B."/>
            <person name="Giloteaux L."/>
            <person name="Barakat M."/>
            <person name="Bonnefoy V."/>
            <person name="Bruneel O."/>
            <person name="Chandler M."/>
            <person name="Cleiss J."/>
            <person name="Duran R."/>
            <person name="Elbaz-Poulichet F."/>
            <person name="Fonknechten N."/>
            <person name="Lauga B."/>
            <person name="Mornico D."/>
            <person name="Ortet P."/>
            <person name="Schaeffer C."/>
            <person name="Siguier P."/>
            <person name="Alexander Thil Smith A."/>
            <person name="Van Dorsselaer A."/>
            <person name="Weissenbach J."/>
            <person name="Medigue C."/>
            <person name="Le Paslier D."/>
        </authorList>
    </citation>
    <scope>NUCLEOTIDE SEQUENCE</scope>
</reference>